<evidence type="ECO:0000313" key="3">
    <source>
        <dbReference type="EMBL" id="KAL0568187.1"/>
    </source>
</evidence>
<keyword evidence="4" id="KW-1185">Reference proteome</keyword>
<feature type="transmembrane region" description="Helical" evidence="2">
    <location>
        <begin position="28"/>
        <end position="50"/>
    </location>
</feature>
<keyword evidence="2" id="KW-0472">Membrane</keyword>
<evidence type="ECO:0000256" key="2">
    <source>
        <dbReference type="SAM" id="Phobius"/>
    </source>
</evidence>
<gene>
    <name evidence="3" type="ORF">V5O48_013794</name>
</gene>
<dbReference type="EMBL" id="JBAHYK010001395">
    <property type="protein sequence ID" value="KAL0568187.1"/>
    <property type="molecule type" value="Genomic_DNA"/>
</dbReference>
<evidence type="ECO:0000313" key="4">
    <source>
        <dbReference type="Proteomes" id="UP001465976"/>
    </source>
</evidence>
<comment type="caution">
    <text evidence="3">The sequence shown here is derived from an EMBL/GenBank/DDBJ whole genome shotgun (WGS) entry which is preliminary data.</text>
</comment>
<name>A0ABR3EZ34_9AGAR</name>
<organism evidence="3 4">
    <name type="scientific">Marasmius crinis-equi</name>
    <dbReference type="NCBI Taxonomy" id="585013"/>
    <lineage>
        <taxon>Eukaryota</taxon>
        <taxon>Fungi</taxon>
        <taxon>Dikarya</taxon>
        <taxon>Basidiomycota</taxon>
        <taxon>Agaricomycotina</taxon>
        <taxon>Agaricomycetes</taxon>
        <taxon>Agaricomycetidae</taxon>
        <taxon>Agaricales</taxon>
        <taxon>Marasmiineae</taxon>
        <taxon>Marasmiaceae</taxon>
        <taxon>Marasmius</taxon>
    </lineage>
</organism>
<accession>A0ABR3EZ34</accession>
<dbReference type="Proteomes" id="UP001465976">
    <property type="component" value="Unassembled WGS sequence"/>
</dbReference>
<protein>
    <submittedName>
        <fullName evidence="3">Uncharacterized protein</fullName>
    </submittedName>
</protein>
<feature type="region of interest" description="Disordered" evidence="1">
    <location>
        <begin position="302"/>
        <end position="404"/>
    </location>
</feature>
<evidence type="ECO:0000256" key="1">
    <source>
        <dbReference type="SAM" id="MobiDB-lite"/>
    </source>
</evidence>
<keyword evidence="2" id="KW-0812">Transmembrane</keyword>
<feature type="compositionally biased region" description="Polar residues" evidence="1">
    <location>
        <begin position="345"/>
        <end position="370"/>
    </location>
</feature>
<reference evidence="3 4" key="1">
    <citation type="submission" date="2024-02" db="EMBL/GenBank/DDBJ databases">
        <title>A draft genome for the cacao thread blight pathogen Marasmius crinis-equi.</title>
        <authorList>
            <person name="Cohen S.P."/>
            <person name="Baruah I.K."/>
            <person name="Amoako-Attah I."/>
            <person name="Bukari Y."/>
            <person name="Meinhardt L.W."/>
            <person name="Bailey B.A."/>
        </authorList>
    </citation>
    <scope>NUCLEOTIDE SEQUENCE [LARGE SCALE GENOMIC DNA]</scope>
    <source>
        <strain evidence="3 4">GH-76</strain>
    </source>
</reference>
<keyword evidence="2" id="KW-1133">Transmembrane helix</keyword>
<sequence>MVNFLPSVSTIRDILSKVWPWNMDSRDAIITILVICVFGGHLLSLLRTLWANVKIQFRKILTRTASCIRASFWVRGNADELSGFYPYTAQVALQARRGTWKRMIEILENTDGVIYSENPAEDARGLHKSETSRLNQIFRRPWNLGSFTFSSKERQREYKTIVQEQLQPVLLRFVDSLADRFASNLNQTLPRLYPDTPHFDILLGAVITHSRIMTELQPLLENVLDVLGERWKKSATFLPNDTEAEAGDSWIQQEIIPALDRVLKSIKYPNFRGEYRAIEGDVVKTTILEYAGYRQDFTRRWGERSSYPEGPSLDTAADQLPGSPAFSFGGSPESTIPKPFPAFSFSKTPYGSPDTTKTRVPQALSTTPNNPFKVLTAGPSPDASKGDSPSPSPPRAHMNSDRSV</sequence>
<proteinExistence type="predicted"/>